<dbReference type="EMBL" id="LAZR01029753">
    <property type="protein sequence ID" value="KKL58641.1"/>
    <property type="molecule type" value="Genomic_DNA"/>
</dbReference>
<reference evidence="2" key="1">
    <citation type="journal article" date="2015" name="Nature">
        <title>Complex archaea that bridge the gap between prokaryotes and eukaryotes.</title>
        <authorList>
            <person name="Spang A."/>
            <person name="Saw J.H."/>
            <person name="Jorgensen S.L."/>
            <person name="Zaremba-Niedzwiedzka K."/>
            <person name="Martijn J."/>
            <person name="Lind A.E."/>
            <person name="van Eijk R."/>
            <person name="Schleper C."/>
            <person name="Guy L."/>
            <person name="Ettema T.J."/>
        </authorList>
    </citation>
    <scope>NUCLEOTIDE SEQUENCE</scope>
</reference>
<comment type="caution">
    <text evidence="2">The sequence shown here is derived from an EMBL/GenBank/DDBJ whole genome shotgun (WGS) entry which is preliminary data.</text>
</comment>
<protein>
    <submittedName>
        <fullName evidence="2">Uncharacterized protein</fullName>
    </submittedName>
</protein>
<evidence type="ECO:0000256" key="1">
    <source>
        <dbReference type="SAM" id="MobiDB-lite"/>
    </source>
</evidence>
<dbReference type="AlphaFoldDB" id="A0A0F9DXU3"/>
<feature type="compositionally biased region" description="Pro residues" evidence="1">
    <location>
        <begin position="82"/>
        <end position="93"/>
    </location>
</feature>
<proteinExistence type="predicted"/>
<feature type="region of interest" description="Disordered" evidence="1">
    <location>
        <begin position="72"/>
        <end position="119"/>
    </location>
</feature>
<name>A0A0F9DXU3_9ZZZZ</name>
<gene>
    <name evidence="2" type="ORF">LCGC14_2223390</name>
</gene>
<accession>A0A0F9DXU3</accession>
<evidence type="ECO:0000313" key="2">
    <source>
        <dbReference type="EMBL" id="KKL58641.1"/>
    </source>
</evidence>
<feature type="non-terminal residue" evidence="2">
    <location>
        <position position="166"/>
    </location>
</feature>
<organism evidence="2">
    <name type="scientific">marine sediment metagenome</name>
    <dbReference type="NCBI Taxonomy" id="412755"/>
    <lineage>
        <taxon>unclassified sequences</taxon>
        <taxon>metagenomes</taxon>
        <taxon>ecological metagenomes</taxon>
    </lineage>
</organism>
<sequence>MSEWTGVVVAKSENGIKVVDKGAWLNWSLPDYRGTPFDSNVKAGDRVRIEYAEVEKNGEKRTYISVIENLSRPQTATDAFPPTYPPDDPFPSEPPHDGYPGFPGGEDPTGMQSDATESPVAATLDKDRLIVRQVCVKAACEALAISPLDTEEKAGRITNLAGVLED</sequence>